<dbReference type="InterPro" id="IPR018253">
    <property type="entry name" value="DnaJ_domain_CS"/>
</dbReference>
<dbReference type="InterPro" id="IPR008971">
    <property type="entry name" value="HSP40/DnaJ_pept-bd"/>
</dbReference>
<dbReference type="GO" id="GO:0003677">
    <property type="term" value="F:DNA binding"/>
    <property type="evidence" value="ECO:0007669"/>
    <property type="project" value="UniProtKB-KW"/>
</dbReference>
<dbReference type="PANTHER" id="PTHR43096:SF52">
    <property type="entry name" value="DNAJ HOMOLOG 1, MITOCHONDRIAL-RELATED"/>
    <property type="match status" value="1"/>
</dbReference>
<dbReference type="FunFam" id="2.60.260.20:FF:000008">
    <property type="entry name" value="Curved DNA-binding protein"/>
    <property type="match status" value="1"/>
</dbReference>
<dbReference type="CDD" id="cd10747">
    <property type="entry name" value="DnaJ_C"/>
    <property type="match status" value="1"/>
</dbReference>
<dbReference type="SMART" id="SM00271">
    <property type="entry name" value="DnaJ"/>
    <property type="match status" value="1"/>
</dbReference>
<name>A0A7R8WU93_9CRUS</name>
<sequence length="241" mass="26993">MDYKDYYKVLGVERSASQSDIKKAYRRLARKYHPDVSKEADAEAQFKEVGEAYEVLKDPEKRAAYDQLGNNWQSGEQFKPPPDWNSGYEYSGGFSDADSAAFSDFFESLFRERSTAGKRRSAGRYSAQGQDSHAKIQISLEDAYHGTVSSITLRHPQLDASGHLGFSERQLNVNIPKGVYAGQHIRLKGQGQAGIDNGESGDLYLEIAFNPHSIYRVEGKNVYLDVPITPWEAVLGEQITI</sequence>
<accession>A0A7R8WU93</accession>
<organism evidence="4">
    <name type="scientific">Cyprideis torosa</name>
    <dbReference type="NCBI Taxonomy" id="163714"/>
    <lineage>
        <taxon>Eukaryota</taxon>
        <taxon>Metazoa</taxon>
        <taxon>Ecdysozoa</taxon>
        <taxon>Arthropoda</taxon>
        <taxon>Crustacea</taxon>
        <taxon>Oligostraca</taxon>
        <taxon>Ostracoda</taxon>
        <taxon>Podocopa</taxon>
        <taxon>Podocopida</taxon>
        <taxon>Cytherocopina</taxon>
        <taxon>Cytheroidea</taxon>
        <taxon>Cytherideidae</taxon>
        <taxon>Cyprideis</taxon>
    </lineage>
</organism>
<dbReference type="Pfam" id="PF00226">
    <property type="entry name" value="DnaJ"/>
    <property type="match status" value="1"/>
</dbReference>
<dbReference type="AlphaFoldDB" id="A0A7R8WU93"/>
<evidence type="ECO:0000256" key="3">
    <source>
        <dbReference type="ARBA" id="ARBA00023186"/>
    </source>
</evidence>
<dbReference type="OrthoDB" id="6342062at2759"/>
<keyword evidence="2" id="KW-0238">DNA-binding</keyword>
<dbReference type="InterPro" id="IPR036869">
    <property type="entry name" value="J_dom_sf"/>
</dbReference>
<dbReference type="InterPro" id="IPR002939">
    <property type="entry name" value="DnaJ_C"/>
</dbReference>
<dbReference type="InterPro" id="IPR001623">
    <property type="entry name" value="DnaJ_domain"/>
</dbReference>
<dbReference type="Gene3D" id="1.10.287.110">
    <property type="entry name" value="DnaJ domain"/>
    <property type="match status" value="1"/>
</dbReference>
<evidence type="ECO:0000256" key="1">
    <source>
        <dbReference type="ARBA" id="ARBA00022490"/>
    </source>
</evidence>
<reference evidence="4" key="1">
    <citation type="submission" date="2020-11" db="EMBL/GenBank/DDBJ databases">
        <authorList>
            <person name="Tran Van P."/>
        </authorList>
    </citation>
    <scope>NUCLEOTIDE SEQUENCE</scope>
</reference>
<keyword evidence="1" id="KW-0963">Cytoplasm</keyword>
<dbReference type="GO" id="GO:0042026">
    <property type="term" value="P:protein refolding"/>
    <property type="evidence" value="ECO:0007669"/>
    <property type="project" value="TreeGrafter"/>
</dbReference>
<dbReference type="Gene3D" id="2.60.260.20">
    <property type="entry name" value="Urease metallochaperone UreE, N-terminal domain"/>
    <property type="match status" value="1"/>
</dbReference>
<dbReference type="PANTHER" id="PTHR43096">
    <property type="entry name" value="DNAJ HOMOLOG 1, MITOCHONDRIAL-RELATED"/>
    <property type="match status" value="1"/>
</dbReference>
<protein>
    <submittedName>
        <fullName evidence="4">Uncharacterized protein</fullName>
    </submittedName>
</protein>
<dbReference type="CDD" id="cd06257">
    <property type="entry name" value="DnaJ"/>
    <property type="match status" value="1"/>
</dbReference>
<dbReference type="GO" id="GO:0051082">
    <property type="term" value="F:unfolded protein binding"/>
    <property type="evidence" value="ECO:0007669"/>
    <property type="project" value="InterPro"/>
</dbReference>
<dbReference type="EMBL" id="OB699078">
    <property type="protein sequence ID" value="CAD7238295.1"/>
    <property type="molecule type" value="Genomic_DNA"/>
</dbReference>
<dbReference type="PROSITE" id="PS50076">
    <property type="entry name" value="DNAJ_2"/>
    <property type="match status" value="1"/>
</dbReference>
<dbReference type="GO" id="GO:0005737">
    <property type="term" value="C:cytoplasm"/>
    <property type="evidence" value="ECO:0007669"/>
    <property type="project" value="TreeGrafter"/>
</dbReference>
<dbReference type="PROSITE" id="PS00636">
    <property type="entry name" value="DNAJ_1"/>
    <property type="match status" value="1"/>
</dbReference>
<dbReference type="Pfam" id="PF01556">
    <property type="entry name" value="DnaJ_C"/>
    <property type="match status" value="1"/>
</dbReference>
<feature type="non-terminal residue" evidence="4">
    <location>
        <position position="241"/>
    </location>
</feature>
<evidence type="ECO:0000256" key="2">
    <source>
        <dbReference type="ARBA" id="ARBA00023125"/>
    </source>
</evidence>
<proteinExistence type="predicted"/>
<evidence type="ECO:0000313" key="4">
    <source>
        <dbReference type="EMBL" id="CAD7238295.1"/>
    </source>
</evidence>
<dbReference type="SUPFAM" id="SSF46565">
    <property type="entry name" value="Chaperone J-domain"/>
    <property type="match status" value="1"/>
</dbReference>
<dbReference type="PRINTS" id="PR00625">
    <property type="entry name" value="JDOMAIN"/>
</dbReference>
<dbReference type="SUPFAM" id="SSF49493">
    <property type="entry name" value="HSP40/DnaJ peptide-binding domain"/>
    <property type="match status" value="1"/>
</dbReference>
<keyword evidence="3" id="KW-0143">Chaperone</keyword>
<gene>
    <name evidence="4" type="ORF">CTOB1V02_LOCUS16110</name>
</gene>